<dbReference type="InterPro" id="IPR050327">
    <property type="entry name" value="Proton-linked_MCT"/>
</dbReference>
<evidence type="ECO:0000313" key="6">
    <source>
        <dbReference type="EMBL" id="GMM57872.1"/>
    </source>
</evidence>
<dbReference type="PANTHER" id="PTHR11360">
    <property type="entry name" value="MONOCARBOXYLATE TRANSPORTER"/>
    <property type="match status" value="1"/>
</dbReference>
<feature type="transmembrane region" description="Helical" evidence="4">
    <location>
        <begin position="434"/>
        <end position="460"/>
    </location>
</feature>
<keyword evidence="4" id="KW-1133">Transmembrane helix</keyword>
<feature type="domain" description="Major facilitator superfamily (MFS) profile" evidence="5">
    <location>
        <begin position="127"/>
        <end position="525"/>
    </location>
</feature>
<comment type="similarity">
    <text evidence="2">Belongs to the major facilitator superfamily. Monocarboxylate porter (TC 2.A.1.13) family.</text>
</comment>
<feature type="transmembrane region" description="Helical" evidence="4">
    <location>
        <begin position="127"/>
        <end position="149"/>
    </location>
</feature>
<dbReference type="PROSITE" id="PS50850">
    <property type="entry name" value="MFS"/>
    <property type="match status" value="1"/>
</dbReference>
<dbReference type="InterPro" id="IPR011701">
    <property type="entry name" value="MFS"/>
</dbReference>
<reference evidence="6 7" key="1">
    <citation type="journal article" date="2023" name="Elife">
        <title>Identification of key yeast species and microbe-microbe interactions impacting larval growth of Drosophila in the wild.</title>
        <authorList>
            <person name="Mure A."/>
            <person name="Sugiura Y."/>
            <person name="Maeda R."/>
            <person name="Honda K."/>
            <person name="Sakurai N."/>
            <person name="Takahashi Y."/>
            <person name="Watada M."/>
            <person name="Katoh T."/>
            <person name="Gotoh A."/>
            <person name="Gotoh Y."/>
            <person name="Taniguchi I."/>
            <person name="Nakamura K."/>
            <person name="Hayashi T."/>
            <person name="Katayama T."/>
            <person name="Uemura T."/>
            <person name="Hattori Y."/>
        </authorList>
    </citation>
    <scope>NUCLEOTIDE SEQUENCE [LARGE SCALE GENOMIC DNA]</scope>
    <source>
        <strain evidence="6 7">KH-74</strain>
    </source>
</reference>
<dbReference type="CDD" id="cd17352">
    <property type="entry name" value="MFS_MCT_SLC16"/>
    <property type="match status" value="1"/>
</dbReference>
<proteinExistence type="inferred from homology"/>
<comment type="caution">
    <text evidence="6">The sequence shown here is derived from an EMBL/GenBank/DDBJ whole genome shotgun (WGS) entry which is preliminary data.</text>
</comment>
<dbReference type="Proteomes" id="UP001377567">
    <property type="component" value="Unassembled WGS sequence"/>
</dbReference>
<gene>
    <name evidence="6" type="ORF">DAKH74_044880</name>
</gene>
<dbReference type="InterPro" id="IPR020846">
    <property type="entry name" value="MFS_dom"/>
</dbReference>
<feature type="transmembrane region" description="Helical" evidence="4">
    <location>
        <begin position="504"/>
        <end position="524"/>
    </location>
</feature>
<accession>A0AAV5S2P6</accession>
<feature type="transmembrane region" description="Helical" evidence="4">
    <location>
        <begin position="169"/>
        <end position="190"/>
    </location>
</feature>
<dbReference type="PANTHER" id="PTHR11360:SF295">
    <property type="entry name" value="TRANSPORTER MCH4-RELATED"/>
    <property type="match status" value="1"/>
</dbReference>
<evidence type="ECO:0000259" key="5">
    <source>
        <dbReference type="PROSITE" id="PS50850"/>
    </source>
</evidence>
<dbReference type="GO" id="GO:0016020">
    <property type="term" value="C:membrane"/>
    <property type="evidence" value="ECO:0007669"/>
    <property type="project" value="UniProtKB-SubCell"/>
</dbReference>
<feature type="compositionally biased region" description="Basic and acidic residues" evidence="3">
    <location>
        <begin position="12"/>
        <end position="23"/>
    </location>
</feature>
<evidence type="ECO:0000256" key="3">
    <source>
        <dbReference type="SAM" id="MobiDB-lite"/>
    </source>
</evidence>
<keyword evidence="4" id="KW-0472">Membrane</keyword>
<dbReference type="InterPro" id="IPR036259">
    <property type="entry name" value="MFS_trans_sf"/>
</dbReference>
<protein>
    <recommendedName>
        <fullName evidence="5">Major facilitator superfamily (MFS) profile domain-containing protein</fullName>
    </recommendedName>
</protein>
<organism evidence="6 7">
    <name type="scientific">Maudiozyma humilis</name>
    <name type="common">Sour dough yeast</name>
    <name type="synonym">Kazachstania humilis</name>
    <dbReference type="NCBI Taxonomy" id="51915"/>
    <lineage>
        <taxon>Eukaryota</taxon>
        <taxon>Fungi</taxon>
        <taxon>Dikarya</taxon>
        <taxon>Ascomycota</taxon>
        <taxon>Saccharomycotina</taxon>
        <taxon>Saccharomycetes</taxon>
        <taxon>Saccharomycetales</taxon>
        <taxon>Saccharomycetaceae</taxon>
        <taxon>Maudiozyma</taxon>
    </lineage>
</organism>
<dbReference type="Pfam" id="PF07690">
    <property type="entry name" value="MFS_1"/>
    <property type="match status" value="1"/>
</dbReference>
<dbReference type="EMBL" id="BTGD01000016">
    <property type="protein sequence ID" value="GMM57872.1"/>
    <property type="molecule type" value="Genomic_DNA"/>
</dbReference>
<feature type="transmembrane region" description="Helical" evidence="4">
    <location>
        <begin position="197"/>
        <end position="215"/>
    </location>
</feature>
<evidence type="ECO:0000256" key="1">
    <source>
        <dbReference type="ARBA" id="ARBA00004141"/>
    </source>
</evidence>
<feature type="transmembrane region" description="Helical" evidence="4">
    <location>
        <begin position="221"/>
        <end position="243"/>
    </location>
</feature>
<feature type="transmembrane region" description="Helical" evidence="4">
    <location>
        <begin position="377"/>
        <end position="395"/>
    </location>
</feature>
<feature type="transmembrane region" description="Helical" evidence="4">
    <location>
        <begin position="287"/>
        <end position="307"/>
    </location>
</feature>
<keyword evidence="4" id="KW-0812">Transmembrane</keyword>
<evidence type="ECO:0000313" key="7">
    <source>
        <dbReference type="Proteomes" id="UP001377567"/>
    </source>
</evidence>
<dbReference type="Gene3D" id="1.20.1250.20">
    <property type="entry name" value="MFS general substrate transporter like domains"/>
    <property type="match status" value="1"/>
</dbReference>
<dbReference type="GO" id="GO:0032218">
    <property type="term" value="P:riboflavin transport"/>
    <property type="evidence" value="ECO:0007669"/>
    <property type="project" value="TreeGrafter"/>
</dbReference>
<name>A0AAV5S2P6_MAUHU</name>
<dbReference type="GO" id="GO:0022857">
    <property type="term" value="F:transmembrane transporter activity"/>
    <property type="evidence" value="ECO:0007669"/>
    <property type="project" value="InterPro"/>
</dbReference>
<evidence type="ECO:0000256" key="4">
    <source>
        <dbReference type="SAM" id="Phobius"/>
    </source>
</evidence>
<feature type="transmembrane region" description="Helical" evidence="4">
    <location>
        <begin position="472"/>
        <end position="492"/>
    </location>
</feature>
<feature type="compositionally biased region" description="Basic and acidic residues" evidence="3">
    <location>
        <begin position="32"/>
        <end position="49"/>
    </location>
</feature>
<evidence type="ECO:0000256" key="2">
    <source>
        <dbReference type="ARBA" id="ARBA00006727"/>
    </source>
</evidence>
<feature type="transmembrane region" description="Helical" evidence="4">
    <location>
        <begin position="407"/>
        <end position="428"/>
    </location>
</feature>
<feature type="transmembrane region" description="Helical" evidence="4">
    <location>
        <begin position="255"/>
        <end position="275"/>
    </location>
</feature>
<dbReference type="AlphaFoldDB" id="A0AAV5S2P6"/>
<comment type="subcellular location">
    <subcellularLocation>
        <location evidence="1">Membrane</location>
        <topology evidence="1">Multi-pass membrane protein</topology>
    </subcellularLocation>
</comment>
<dbReference type="SUPFAM" id="SSF103473">
    <property type="entry name" value="MFS general substrate transporter"/>
    <property type="match status" value="1"/>
</dbReference>
<feature type="region of interest" description="Disordered" evidence="3">
    <location>
        <begin position="1"/>
        <end position="118"/>
    </location>
</feature>
<sequence>MNFLTKPAKVFTPKDHGEQRSQRDPGGSTAAIRDDISVKDGAGEAHTQDIELNSLEFDTDDSRIQSTGFAAQDTRQRAKEGSQPFEESTESRTQAFEPADEDYENAAPDDGAYRDENGRTYPDGGKAAWLVVFGCFMGLIPVFGIVNSLGAIESYVSKNQLAGVSQSTISWIFSLFLVISSLSCVFTGGYFDRNGAFRPLIVGILFYTGGLVALADCQEVYQFILAFSVLAGAGTGILMTPLVSVLATWFFRKRAIATSIATMGGSIGGIVIAPVLRKLYAEIGFKWAIRVFALICFVCLVVSLFLVKDYERQAVDPFKSRWEEAKWYVSSSFNWRYLLEGRFMAAAMGAALAESALTALATYVASYSLAVGNSESTSYNLIMVTNAAGMFGRYIPGYVADKYLGGFNVTIITISFAVLVNFVIWLPFGRHIEALWVYVVLYGFSTGSIFSLTPVCIGQISRTEDFGKRFSTVYFLEAIITIPVLPIGGALISDGSLRNYNRFIIFNSVIMGVGVACYAISRYLSVGLRMVKF</sequence>
<keyword evidence="7" id="KW-1185">Reference proteome</keyword>
<feature type="transmembrane region" description="Helical" evidence="4">
    <location>
        <begin position="343"/>
        <end position="365"/>
    </location>
</feature>